<dbReference type="InterPro" id="IPR051449">
    <property type="entry name" value="ABC-2_transporter_component"/>
</dbReference>
<accession>A0ABU7VW42</accession>
<feature type="transmembrane region" description="Helical" evidence="8">
    <location>
        <begin position="319"/>
        <end position="341"/>
    </location>
</feature>
<sequence>MKIWAIILRILRQFRRDKRTLALMLIAPLLVLWLMDLVFSGKAYEPNLGVVQVPQPMIASLEQHGGKIFTYPNKKEAEEALDKRTIDAIIAPENTENGIGLAVELEGSEPSVNKAVLMLLQQVGEAFQPDAAAGGKFNITYLHGSADMASIDQFGPILIGFFVFFFVFLIAGVSFLRERTTGTLERLLSTPLKRWELVVGYVGGFGIFTVLQALLISWFCVQVLGILMTGSFMFVLLLTLLLSMTALTLGILLSAFAGNELQMIQFIPLVIVPQLFLSGLFPLDTLPEWLQRLKIIMPLTYGTDALGDVMIRGKGWDAIAGNVFVLIGFSLLFMLLNVLALRKHRKI</sequence>
<dbReference type="PANTHER" id="PTHR30294:SF38">
    <property type="entry name" value="TRANSPORT PERMEASE PROTEIN"/>
    <property type="match status" value="1"/>
</dbReference>
<keyword evidence="5 8" id="KW-0812">Transmembrane</keyword>
<dbReference type="PROSITE" id="PS51012">
    <property type="entry name" value="ABC_TM2"/>
    <property type="match status" value="1"/>
</dbReference>
<keyword evidence="6 8" id="KW-1133">Transmembrane helix</keyword>
<organism evidence="10 11">
    <name type="scientific">Paenibacillus haidiansis</name>
    <dbReference type="NCBI Taxonomy" id="1574488"/>
    <lineage>
        <taxon>Bacteria</taxon>
        <taxon>Bacillati</taxon>
        <taxon>Bacillota</taxon>
        <taxon>Bacilli</taxon>
        <taxon>Bacillales</taxon>
        <taxon>Paenibacillaceae</taxon>
        <taxon>Paenibacillus</taxon>
    </lineage>
</organism>
<dbReference type="Pfam" id="PF12698">
    <property type="entry name" value="ABC2_membrane_3"/>
    <property type="match status" value="1"/>
</dbReference>
<feature type="domain" description="ABC transmembrane type-2" evidence="9">
    <location>
        <begin position="117"/>
        <end position="344"/>
    </location>
</feature>
<feature type="transmembrane region" description="Helical" evidence="8">
    <location>
        <begin position="21"/>
        <end position="39"/>
    </location>
</feature>
<reference evidence="10 11" key="1">
    <citation type="submission" date="2024-02" db="EMBL/GenBank/DDBJ databases">
        <title>A nitrogen-fixing paenibacillus bacterium.</title>
        <authorList>
            <person name="Zhang W.L."/>
            <person name="Chen S.F."/>
        </authorList>
    </citation>
    <scope>NUCLEOTIDE SEQUENCE [LARGE SCALE GENOMIC DNA]</scope>
    <source>
        <strain evidence="10 11">M1</strain>
    </source>
</reference>
<dbReference type="InterPro" id="IPR013525">
    <property type="entry name" value="ABC2_TM"/>
</dbReference>
<keyword evidence="4" id="KW-1003">Cell membrane</keyword>
<evidence type="ECO:0000313" key="11">
    <source>
        <dbReference type="Proteomes" id="UP001306950"/>
    </source>
</evidence>
<protein>
    <submittedName>
        <fullName evidence="10">ABC transporter permease</fullName>
    </submittedName>
</protein>
<gene>
    <name evidence="10" type="ORF">V3851_19350</name>
</gene>
<feature type="transmembrane region" description="Helical" evidence="8">
    <location>
        <begin position="157"/>
        <end position="176"/>
    </location>
</feature>
<evidence type="ECO:0000256" key="2">
    <source>
        <dbReference type="ARBA" id="ARBA00007783"/>
    </source>
</evidence>
<evidence type="ECO:0000256" key="8">
    <source>
        <dbReference type="SAM" id="Phobius"/>
    </source>
</evidence>
<dbReference type="EMBL" id="JAZHPZ010000011">
    <property type="protein sequence ID" value="MEF2967990.1"/>
    <property type="molecule type" value="Genomic_DNA"/>
</dbReference>
<evidence type="ECO:0000313" key="10">
    <source>
        <dbReference type="EMBL" id="MEF2967990.1"/>
    </source>
</evidence>
<feature type="transmembrane region" description="Helical" evidence="8">
    <location>
        <begin position="263"/>
        <end position="283"/>
    </location>
</feature>
<name>A0ABU7VW42_9BACL</name>
<feature type="transmembrane region" description="Helical" evidence="8">
    <location>
        <begin position="197"/>
        <end position="219"/>
    </location>
</feature>
<proteinExistence type="inferred from homology"/>
<comment type="caution">
    <text evidence="10">The sequence shown here is derived from an EMBL/GenBank/DDBJ whole genome shotgun (WGS) entry which is preliminary data.</text>
</comment>
<keyword evidence="11" id="KW-1185">Reference proteome</keyword>
<evidence type="ECO:0000256" key="4">
    <source>
        <dbReference type="ARBA" id="ARBA00022475"/>
    </source>
</evidence>
<dbReference type="RefSeq" id="WP_331848198.1">
    <property type="nucleotide sequence ID" value="NZ_JAZHPZ010000011.1"/>
</dbReference>
<comment type="similarity">
    <text evidence="2">Belongs to the ABC-2 integral membrane protein family.</text>
</comment>
<evidence type="ECO:0000256" key="5">
    <source>
        <dbReference type="ARBA" id="ARBA00022692"/>
    </source>
</evidence>
<dbReference type="Proteomes" id="UP001306950">
    <property type="component" value="Unassembled WGS sequence"/>
</dbReference>
<comment type="subcellular location">
    <subcellularLocation>
        <location evidence="1">Cell membrane</location>
        <topology evidence="1">Multi-pass membrane protein</topology>
    </subcellularLocation>
</comment>
<evidence type="ECO:0000256" key="6">
    <source>
        <dbReference type="ARBA" id="ARBA00022989"/>
    </source>
</evidence>
<evidence type="ECO:0000256" key="1">
    <source>
        <dbReference type="ARBA" id="ARBA00004651"/>
    </source>
</evidence>
<evidence type="ECO:0000256" key="3">
    <source>
        <dbReference type="ARBA" id="ARBA00022448"/>
    </source>
</evidence>
<evidence type="ECO:0000259" key="9">
    <source>
        <dbReference type="PROSITE" id="PS51012"/>
    </source>
</evidence>
<keyword evidence="3" id="KW-0813">Transport</keyword>
<evidence type="ECO:0000256" key="7">
    <source>
        <dbReference type="ARBA" id="ARBA00023136"/>
    </source>
</evidence>
<dbReference type="InterPro" id="IPR047817">
    <property type="entry name" value="ABC2_TM_bact-type"/>
</dbReference>
<keyword evidence="7 8" id="KW-0472">Membrane</keyword>
<dbReference type="PANTHER" id="PTHR30294">
    <property type="entry name" value="MEMBRANE COMPONENT OF ABC TRANSPORTER YHHJ-RELATED"/>
    <property type="match status" value="1"/>
</dbReference>
<feature type="transmembrane region" description="Helical" evidence="8">
    <location>
        <begin position="231"/>
        <end position="256"/>
    </location>
</feature>